<dbReference type="Proteomes" id="UP000838763">
    <property type="component" value="Unassembled WGS sequence"/>
</dbReference>
<evidence type="ECO:0000313" key="3">
    <source>
        <dbReference type="Proteomes" id="UP000838763"/>
    </source>
</evidence>
<evidence type="ECO:0000256" key="1">
    <source>
        <dbReference type="SAM" id="Phobius"/>
    </source>
</evidence>
<proteinExistence type="predicted"/>
<reference evidence="2" key="1">
    <citation type="submission" date="2022-11" db="EMBL/GenBank/DDBJ databases">
        <authorList>
            <person name="Scott C."/>
            <person name="Bruce N."/>
        </authorList>
    </citation>
    <scope>NUCLEOTIDE SEQUENCE</scope>
</reference>
<protein>
    <submittedName>
        <fullName evidence="2">Uncharacterized protein</fullName>
    </submittedName>
</protein>
<feature type="transmembrane region" description="Helical" evidence="1">
    <location>
        <begin position="49"/>
        <end position="72"/>
    </location>
</feature>
<keyword evidence="3" id="KW-1185">Reference proteome</keyword>
<organism evidence="2 3">
    <name type="scientific">Parascedosporium putredinis</name>
    <dbReference type="NCBI Taxonomy" id="1442378"/>
    <lineage>
        <taxon>Eukaryota</taxon>
        <taxon>Fungi</taxon>
        <taxon>Dikarya</taxon>
        <taxon>Ascomycota</taxon>
        <taxon>Pezizomycotina</taxon>
        <taxon>Sordariomycetes</taxon>
        <taxon>Hypocreomycetidae</taxon>
        <taxon>Microascales</taxon>
        <taxon>Microascaceae</taxon>
        <taxon>Parascedosporium</taxon>
    </lineage>
</organism>
<dbReference type="AlphaFoldDB" id="A0A9P1H073"/>
<dbReference type="EMBL" id="CALLCH030000010">
    <property type="protein sequence ID" value="CAI4214151.1"/>
    <property type="molecule type" value="Genomic_DNA"/>
</dbReference>
<keyword evidence="1" id="KW-0812">Transmembrane</keyword>
<evidence type="ECO:0000313" key="2">
    <source>
        <dbReference type="EMBL" id="CAI4214151.1"/>
    </source>
</evidence>
<sequence>MREGKRAAPDGVPAPRFFKEDAISHRRQYHHVRHGTSTPPRNEDVVLCVFLLCAVVLIKLISSTATTGFLTAERPRVPLGIFSLSSLGNTDPEAAAALRPDIRADTNRDGVVDITSTSHDSATKAIWTARRGAIFLPNVGDKYYRCRTHDAVGNP</sequence>
<keyword evidence="1" id="KW-0472">Membrane</keyword>
<keyword evidence="1" id="KW-1133">Transmembrane helix</keyword>
<name>A0A9P1H073_9PEZI</name>
<gene>
    <name evidence="2" type="ORF">PPNO1_LOCUS3884</name>
</gene>
<accession>A0A9P1H073</accession>
<comment type="caution">
    <text evidence="2">The sequence shown here is derived from an EMBL/GenBank/DDBJ whole genome shotgun (WGS) entry which is preliminary data.</text>
</comment>
<dbReference type="OrthoDB" id="5102063at2759"/>